<comment type="cofactor">
    <cofactor evidence="1 5">
        <name>pyridoxal 5'-phosphate</name>
        <dbReference type="ChEBI" id="CHEBI:597326"/>
    </cofactor>
</comment>
<dbReference type="PANTHER" id="PTHR43797:SF2">
    <property type="entry name" value="HOMOCYSTEINE_CYSTEINE SYNTHASE"/>
    <property type="match status" value="1"/>
</dbReference>
<comment type="caution">
    <text evidence="6">The sequence shown here is derived from an EMBL/GenBank/DDBJ whole genome shotgun (WGS) entry which is preliminary data.</text>
</comment>
<keyword evidence="7" id="KW-1185">Reference proteome</keyword>
<dbReference type="Proteomes" id="UP001597525">
    <property type="component" value="Unassembled WGS sequence"/>
</dbReference>
<evidence type="ECO:0000256" key="4">
    <source>
        <dbReference type="ARBA" id="ARBA00022898"/>
    </source>
</evidence>
<name>A0ABW6B9U2_9SPHI</name>
<accession>A0ABW6B9U2</accession>
<protein>
    <submittedName>
        <fullName evidence="6">O-acetylhomoserine aminocarboxypropyltransferase/cysteine synthase</fullName>
    </submittedName>
</protein>
<dbReference type="Pfam" id="PF01053">
    <property type="entry name" value="Cys_Met_Meta_PP"/>
    <property type="match status" value="1"/>
</dbReference>
<dbReference type="InterPro" id="IPR000277">
    <property type="entry name" value="Cys/Met-Metab_PyrdxlP-dep_enz"/>
</dbReference>
<keyword evidence="3" id="KW-0808">Transferase</keyword>
<evidence type="ECO:0000256" key="1">
    <source>
        <dbReference type="ARBA" id="ARBA00001933"/>
    </source>
</evidence>
<proteinExistence type="inferred from homology"/>
<dbReference type="Gene3D" id="3.40.640.10">
    <property type="entry name" value="Type I PLP-dependent aspartate aminotransferase-like (Major domain)"/>
    <property type="match status" value="1"/>
</dbReference>
<evidence type="ECO:0000256" key="2">
    <source>
        <dbReference type="ARBA" id="ARBA00009077"/>
    </source>
</evidence>
<keyword evidence="4 5" id="KW-0663">Pyridoxal phosphate</keyword>
<dbReference type="Gene3D" id="3.90.1150.10">
    <property type="entry name" value="Aspartate Aminotransferase, domain 1"/>
    <property type="match status" value="1"/>
</dbReference>
<dbReference type="InterPro" id="IPR015424">
    <property type="entry name" value="PyrdxlP-dep_Trfase"/>
</dbReference>
<reference evidence="7" key="1">
    <citation type="journal article" date="2019" name="Int. J. Syst. Evol. Microbiol.">
        <title>The Global Catalogue of Microorganisms (GCM) 10K type strain sequencing project: providing services to taxonomists for standard genome sequencing and annotation.</title>
        <authorList>
            <consortium name="The Broad Institute Genomics Platform"/>
            <consortium name="The Broad Institute Genome Sequencing Center for Infectious Disease"/>
            <person name="Wu L."/>
            <person name="Ma J."/>
        </authorList>
    </citation>
    <scope>NUCLEOTIDE SEQUENCE [LARGE SCALE GENOMIC DNA]</scope>
    <source>
        <strain evidence="7">KCTC 22814</strain>
    </source>
</reference>
<sequence>MSINKSHKFETLQVHAGQEVDPTTGARALPIYQTSSYVFNNAEHGANLFALKEFGNIYTRIMNPTTDAFEKRIAALEGGVAALAVASGQAAQFIALTNILESGENFVAGANLYGGTYNQFKVSFKRLGIEARFAADSEAENIEKLIDDKTKAIYLETIGNPSYSIPDFDKISALAKKYDLPLIVDNTFGAGGYLFKPLEHGAHIVVESATKWIGGHGTSIGGVIIDGGNYNWSNGKFKQFSEPSEGYHGLVFSDVFGPNGPFGNIQFIIRARVEGLRDFGPALSPFNSFLLVQGLETLSLRVQRHVDNAYEIAQWLEAHPQVEKVSYPGLKNHPYHEAAQKYLKNGYGSVLSFTIKGGAEKANEFIDALDLISHLANVGDAKTLIIHPAATTHQQLSDEEQRSAGVYPGQLRLSVGIEHVDDIKDDLQAAFEKIQ</sequence>
<organism evidence="6 7">
    <name type="scientific">Sphingobacterium bambusae</name>
    <dbReference type="NCBI Taxonomy" id="662858"/>
    <lineage>
        <taxon>Bacteria</taxon>
        <taxon>Pseudomonadati</taxon>
        <taxon>Bacteroidota</taxon>
        <taxon>Sphingobacteriia</taxon>
        <taxon>Sphingobacteriales</taxon>
        <taxon>Sphingobacteriaceae</taxon>
        <taxon>Sphingobacterium</taxon>
    </lineage>
</organism>
<dbReference type="PANTHER" id="PTHR43797">
    <property type="entry name" value="HOMOCYSTEINE/CYSTEINE SYNTHASE"/>
    <property type="match status" value="1"/>
</dbReference>
<dbReference type="InterPro" id="IPR015421">
    <property type="entry name" value="PyrdxlP-dep_Trfase_major"/>
</dbReference>
<dbReference type="SUPFAM" id="SSF53383">
    <property type="entry name" value="PLP-dependent transferases"/>
    <property type="match status" value="1"/>
</dbReference>
<dbReference type="CDD" id="cd00614">
    <property type="entry name" value="CGS_like"/>
    <property type="match status" value="1"/>
</dbReference>
<evidence type="ECO:0000256" key="3">
    <source>
        <dbReference type="ARBA" id="ARBA00022679"/>
    </source>
</evidence>
<gene>
    <name evidence="6" type="ORF">ACFS7Y_01435</name>
</gene>
<dbReference type="InterPro" id="IPR006235">
    <property type="entry name" value="OAc-hSer/O-AcSer_sulfhydrylase"/>
</dbReference>
<dbReference type="PIRSF" id="PIRSF001434">
    <property type="entry name" value="CGS"/>
    <property type="match status" value="1"/>
</dbReference>
<evidence type="ECO:0000256" key="5">
    <source>
        <dbReference type="RuleBase" id="RU362118"/>
    </source>
</evidence>
<dbReference type="InterPro" id="IPR015422">
    <property type="entry name" value="PyrdxlP-dep_Trfase_small"/>
</dbReference>
<dbReference type="EMBL" id="JBHUPB010000003">
    <property type="protein sequence ID" value="MFD2966027.1"/>
    <property type="molecule type" value="Genomic_DNA"/>
</dbReference>
<evidence type="ECO:0000313" key="7">
    <source>
        <dbReference type="Proteomes" id="UP001597525"/>
    </source>
</evidence>
<evidence type="ECO:0000313" key="6">
    <source>
        <dbReference type="EMBL" id="MFD2966027.1"/>
    </source>
</evidence>
<dbReference type="RefSeq" id="WP_320183821.1">
    <property type="nucleotide sequence ID" value="NZ_CP138332.1"/>
</dbReference>
<dbReference type="NCBIfam" id="TIGR01326">
    <property type="entry name" value="OAH_OAS_sulfhy"/>
    <property type="match status" value="1"/>
</dbReference>
<comment type="similarity">
    <text evidence="2 5">Belongs to the trans-sulfuration enzymes family.</text>
</comment>